<sequence>MTAEPMAKPLVTALVVLPTASRLTMMRAGSPWNSPDISAIPAALSDTGPNVSSDTITPVVASMPMPQSATRYSENCKLPAPIHSVTPRATAMATMAYTEDSRPLEVPESTTVAGPVRADSAISFTGP</sequence>
<gene>
    <name evidence="1" type="ORF">UFOPK3417_01387</name>
</gene>
<proteinExistence type="predicted"/>
<name>A0A6J7EGA8_9ZZZZ</name>
<organism evidence="1">
    <name type="scientific">freshwater metagenome</name>
    <dbReference type="NCBI Taxonomy" id="449393"/>
    <lineage>
        <taxon>unclassified sequences</taxon>
        <taxon>metagenomes</taxon>
        <taxon>ecological metagenomes</taxon>
    </lineage>
</organism>
<dbReference type="AlphaFoldDB" id="A0A6J7EGA8"/>
<dbReference type="EMBL" id="CAFBLR010000146">
    <property type="protein sequence ID" value="CAB4881231.1"/>
    <property type="molecule type" value="Genomic_DNA"/>
</dbReference>
<accession>A0A6J7EGA8</accession>
<reference evidence="1" key="1">
    <citation type="submission" date="2020-05" db="EMBL/GenBank/DDBJ databases">
        <authorList>
            <person name="Chiriac C."/>
            <person name="Salcher M."/>
            <person name="Ghai R."/>
            <person name="Kavagutti S V."/>
        </authorList>
    </citation>
    <scope>NUCLEOTIDE SEQUENCE</scope>
</reference>
<evidence type="ECO:0000313" key="1">
    <source>
        <dbReference type="EMBL" id="CAB4881231.1"/>
    </source>
</evidence>
<protein>
    <submittedName>
        <fullName evidence="1">Unannotated protein</fullName>
    </submittedName>
</protein>